<proteinExistence type="predicted"/>
<keyword evidence="2" id="KW-1185">Reference proteome</keyword>
<dbReference type="AlphaFoldDB" id="A0A2I0K534"/>
<dbReference type="Proteomes" id="UP000233551">
    <property type="component" value="Unassembled WGS sequence"/>
</dbReference>
<evidence type="ECO:0000313" key="2">
    <source>
        <dbReference type="Proteomes" id="UP000233551"/>
    </source>
</evidence>
<accession>A0A2I0K534</accession>
<gene>
    <name evidence="1" type="ORF">CRG98_016767</name>
</gene>
<reference evidence="1 2" key="1">
    <citation type="submission" date="2017-11" db="EMBL/GenBank/DDBJ databases">
        <title>De-novo sequencing of pomegranate (Punica granatum L.) genome.</title>
        <authorList>
            <person name="Akparov Z."/>
            <person name="Amiraslanov A."/>
            <person name="Hajiyeva S."/>
            <person name="Abbasov M."/>
            <person name="Kaur K."/>
            <person name="Hamwieh A."/>
            <person name="Solovyev V."/>
            <person name="Salamov A."/>
            <person name="Braich B."/>
            <person name="Kosarev P."/>
            <person name="Mahmoud A."/>
            <person name="Hajiyev E."/>
            <person name="Babayeva S."/>
            <person name="Izzatullayeva V."/>
            <person name="Mammadov A."/>
            <person name="Mammadov A."/>
            <person name="Sharifova S."/>
            <person name="Ojaghi J."/>
            <person name="Eynullazada K."/>
            <person name="Bayramov B."/>
            <person name="Abdulazimova A."/>
            <person name="Shahmuradov I."/>
        </authorList>
    </citation>
    <scope>NUCLEOTIDE SEQUENCE [LARGE SCALE GENOMIC DNA]</scope>
    <source>
        <strain evidence="2">cv. AG2017</strain>
        <tissue evidence="1">Leaf</tissue>
    </source>
</reference>
<evidence type="ECO:0000313" key="1">
    <source>
        <dbReference type="EMBL" id="PKI62816.1"/>
    </source>
</evidence>
<name>A0A2I0K534_PUNGR</name>
<protein>
    <submittedName>
        <fullName evidence="1">Uncharacterized protein</fullName>
    </submittedName>
</protein>
<comment type="caution">
    <text evidence="1">The sequence shown here is derived from an EMBL/GenBank/DDBJ whole genome shotgun (WGS) entry which is preliminary data.</text>
</comment>
<dbReference type="EMBL" id="PGOL01000925">
    <property type="protein sequence ID" value="PKI62816.1"/>
    <property type="molecule type" value="Genomic_DNA"/>
</dbReference>
<sequence length="201" mass="22739">MLHGRTSITLEDVKEAFNSKELRKKVTDYQHSDSEGPIARGITDCPRQKVQATTNIGMTEQCDGEDDILRVAADEGTKTLTTSDRSCILWVLDWGVLLEGLYVLQDKTESMSPIEWTSEEKYLDVLGQERVNQCKECMMVGKSSKSPVKRYVILDEAALSKQCKSAFQKKVEPCEKATSWKKVKFEDSRTPEPQPVEIEDV</sequence>
<organism evidence="1 2">
    <name type="scientific">Punica granatum</name>
    <name type="common">Pomegranate</name>
    <dbReference type="NCBI Taxonomy" id="22663"/>
    <lineage>
        <taxon>Eukaryota</taxon>
        <taxon>Viridiplantae</taxon>
        <taxon>Streptophyta</taxon>
        <taxon>Embryophyta</taxon>
        <taxon>Tracheophyta</taxon>
        <taxon>Spermatophyta</taxon>
        <taxon>Magnoliopsida</taxon>
        <taxon>eudicotyledons</taxon>
        <taxon>Gunneridae</taxon>
        <taxon>Pentapetalae</taxon>
        <taxon>rosids</taxon>
        <taxon>malvids</taxon>
        <taxon>Myrtales</taxon>
        <taxon>Lythraceae</taxon>
        <taxon>Punica</taxon>
    </lineage>
</organism>